<accession>A0A447I8Z6</accession>
<proteinExistence type="predicted"/>
<gene>
    <name evidence="2" type="ORF">DEVEQU_01118</name>
</gene>
<evidence type="ECO:0000256" key="1">
    <source>
        <dbReference type="SAM" id="MobiDB-lite"/>
    </source>
</evidence>
<protein>
    <submittedName>
        <fullName evidence="2">Uncharacterized protein</fullName>
    </submittedName>
</protein>
<evidence type="ECO:0000313" key="2">
    <source>
        <dbReference type="EMBL" id="VDS03989.1"/>
    </source>
</evidence>
<organism evidence="2 3">
    <name type="scientific">Devosia equisanguinis</name>
    <dbReference type="NCBI Taxonomy" id="2490941"/>
    <lineage>
        <taxon>Bacteria</taxon>
        <taxon>Pseudomonadati</taxon>
        <taxon>Pseudomonadota</taxon>
        <taxon>Alphaproteobacteria</taxon>
        <taxon>Hyphomicrobiales</taxon>
        <taxon>Devosiaceae</taxon>
        <taxon>Devosia</taxon>
    </lineage>
</organism>
<dbReference type="RefSeq" id="WP_126149583.1">
    <property type="nucleotide sequence ID" value="NZ_JBHTMH010000001.1"/>
</dbReference>
<keyword evidence="3" id="KW-1185">Reference proteome</keyword>
<sequence>MSTVLSFPAAGEARSGSGGDWSRQELADLYRVEALLIQANMRIETERGTSDEGEPWFVFCRPDGDVFVHLCRIDGLYLLDSPGLDTPLRGSDFAGLIDQFVRGVAARAATSNVVQLRKARHDSVVRLHPGVMMAALIWSLYLASDHLMEAAHAAEASLDGVDDAPMGPVALSDTDALQIIQAIEAQLRAEEAGEQPSGDGAAHGVQARAGVEVARDHHGESGRSGFGGHVATGSLAATLTAIAATYGLHLATQTDGESEKSSEVAQAETIRLAVLPEHEVVVAAVVREESTEPVRFVHEAADRVVVSGPQVASVADLVVVSHYVPIEEPNFEHWAGNVLAAPTKFAPAAPVFVAMPEQVAVAARSTSESVGNQKSADVKALLAAAEQHLGVLKTFSLGGTVVSATFELLTPIVASKDGTGLLTATDLVAAINAEAPPAPYDAPSLAPKDSDIIMLPSLPVPVVGGTSPNGGGGTTQPNKPSVNGNNSGFADYDARAQSFILDFMMKSDKIEMIKMDTALVLIDLTAIDQPTDRYVSKSWVVDDIMTITAIGHYADFYASGMLFA</sequence>
<evidence type="ECO:0000313" key="3">
    <source>
        <dbReference type="Proteomes" id="UP000268844"/>
    </source>
</evidence>
<feature type="region of interest" description="Disordered" evidence="1">
    <location>
        <begin position="1"/>
        <end position="20"/>
    </location>
</feature>
<dbReference type="Proteomes" id="UP000268844">
    <property type="component" value="Unassembled WGS sequence"/>
</dbReference>
<dbReference type="EMBL" id="UZWD01000018">
    <property type="protein sequence ID" value="VDS03989.1"/>
    <property type="molecule type" value="Genomic_DNA"/>
</dbReference>
<dbReference type="AlphaFoldDB" id="A0A447I8Z6"/>
<dbReference type="OrthoDB" id="7182023at2"/>
<reference evidence="2 3" key="1">
    <citation type="submission" date="2018-12" db="EMBL/GenBank/DDBJ databases">
        <authorList>
            <person name="Criscuolo A."/>
        </authorList>
    </citation>
    <scope>NUCLEOTIDE SEQUENCE [LARGE SCALE GENOMIC DNA]</scope>
    <source>
        <strain evidence="2">ACIP1116281</strain>
    </source>
</reference>
<name>A0A447I8Z6_9HYPH</name>